<feature type="region of interest" description="Disordered" evidence="1">
    <location>
        <begin position="163"/>
        <end position="188"/>
    </location>
</feature>
<dbReference type="AlphaFoldDB" id="A0A5F8ACY9"/>
<dbReference type="PANTHER" id="PTHR38648:SF1">
    <property type="entry name" value="FERTILIZATION-INFLUENCING MEMBRANE PROTEIN"/>
    <property type="match status" value="1"/>
</dbReference>
<dbReference type="GeneTree" id="ENSGT00390000002780"/>
<sequence>TLVRSCLGSSGKAGSSGGIKGDAHLGTGNPTLHLLLFSPLFSPILLVPPTPRQPWALSWCTQLTLREIKTFHSLHNKAGWSHRVPSQLQPSEIKAGVSLAVVTDFAWILVPRPKRATASALGTESPRFLDRPDFFDYPDSDQARLLAVAQFIGEKPIMFVNSGMNQLEKGPPSPPGPGGEQPPTLPLGHQRGIKGPACLAGSSPGLFHHILVGFLVVVVFFLLFQFCTHINFQKGA</sequence>
<evidence type="ECO:0000313" key="4">
    <source>
        <dbReference type="Proteomes" id="UP000006718"/>
    </source>
</evidence>
<organism evidence="3 4">
    <name type="scientific">Macaca mulatta</name>
    <name type="common">Rhesus macaque</name>
    <dbReference type="NCBI Taxonomy" id="9544"/>
    <lineage>
        <taxon>Eukaryota</taxon>
        <taxon>Metazoa</taxon>
        <taxon>Chordata</taxon>
        <taxon>Craniata</taxon>
        <taxon>Vertebrata</taxon>
        <taxon>Euteleostomi</taxon>
        <taxon>Mammalia</taxon>
        <taxon>Eutheria</taxon>
        <taxon>Euarchontoglires</taxon>
        <taxon>Primates</taxon>
        <taxon>Haplorrhini</taxon>
        <taxon>Catarrhini</taxon>
        <taxon>Cercopithecidae</taxon>
        <taxon>Cercopithecinae</taxon>
        <taxon>Macaca</taxon>
    </lineage>
</organism>
<dbReference type="FunCoup" id="A0A5F8ACY9">
    <property type="interactions" value="2"/>
</dbReference>
<evidence type="ECO:0000256" key="2">
    <source>
        <dbReference type="SAM" id="Phobius"/>
    </source>
</evidence>
<feature type="transmembrane region" description="Helical" evidence="2">
    <location>
        <begin position="206"/>
        <end position="224"/>
    </location>
</feature>
<dbReference type="VGNC" id="VGNC:70640">
    <property type="gene designation" value="C6H16orf92"/>
</dbReference>
<dbReference type="Bgee" id="ENSMMUG00000012245">
    <property type="expression patterns" value="Expressed in testis and 5 other cell types or tissues"/>
</dbReference>
<evidence type="ECO:0000256" key="1">
    <source>
        <dbReference type="SAM" id="MobiDB-lite"/>
    </source>
</evidence>
<gene>
    <name evidence="3 5" type="primary">C6H16orf92</name>
</gene>
<reference evidence="3" key="2">
    <citation type="submission" date="2019-01" db="EMBL/GenBank/DDBJ databases">
        <authorList>
            <person name="Graves T."/>
            <person name="Eichler E.E."/>
            <person name="Wilson R.K."/>
        </authorList>
    </citation>
    <scope>NUCLEOTIDE SEQUENCE [LARGE SCALE GENOMIC DNA]</scope>
    <source>
        <strain evidence="3">17573</strain>
    </source>
</reference>
<keyword evidence="4" id="KW-1185">Reference proteome</keyword>
<name>A0A5F8ACY9_MACMU</name>
<reference evidence="3" key="3">
    <citation type="submission" date="2025-08" db="UniProtKB">
        <authorList>
            <consortium name="Ensembl"/>
        </authorList>
    </citation>
    <scope>IDENTIFICATION</scope>
    <source>
        <strain evidence="3">17573</strain>
    </source>
</reference>
<dbReference type="Proteomes" id="UP000006718">
    <property type="component" value="Chromosome 20"/>
</dbReference>
<proteinExistence type="predicted"/>
<keyword evidence="2" id="KW-1133">Transmembrane helix</keyword>
<reference evidence="4" key="1">
    <citation type="journal article" date="2007" name="Science">
        <title>Evolutionary and biomedical insights from the rhesus macaque genome.</title>
        <authorList>
            <person name="Gibbs R.A."/>
            <person name="Rogers J."/>
            <person name="Katze M.G."/>
            <person name="Bumgarner R."/>
            <person name="Weinstock G.M."/>
            <person name="Mardis E.R."/>
            <person name="Remington K.A."/>
            <person name="Strausberg R.L."/>
            <person name="Venter J.C."/>
            <person name="Wilson R.K."/>
            <person name="Batzer M.A."/>
            <person name="Bustamante C.D."/>
            <person name="Eichler E.E."/>
            <person name="Hahn M.W."/>
            <person name="Hardison R.C."/>
            <person name="Makova K.D."/>
            <person name="Miller W."/>
            <person name="Milosavljevic A."/>
            <person name="Palermo R.E."/>
            <person name="Siepel A."/>
            <person name="Sikela J.M."/>
            <person name="Attaway T."/>
            <person name="Bell S."/>
            <person name="Bernard K.E."/>
            <person name="Buhay C.J."/>
            <person name="Chandrabose M.N."/>
            <person name="Dao M."/>
            <person name="Davis C."/>
            <person name="Delehaunty K.D."/>
            <person name="Ding Y."/>
            <person name="Dinh H.H."/>
            <person name="Dugan-Rocha S."/>
            <person name="Fulton L.A."/>
            <person name="Gabisi R.A."/>
            <person name="Garner T.T."/>
            <person name="Godfrey J."/>
            <person name="Hawes A.C."/>
            <person name="Hernandez J."/>
            <person name="Hines S."/>
            <person name="Holder M."/>
            <person name="Hume J."/>
            <person name="Jhangiani S.N."/>
            <person name="Joshi V."/>
            <person name="Khan Z.M."/>
            <person name="Kirkness E.F."/>
            <person name="Cree A."/>
            <person name="Fowler R.G."/>
            <person name="Lee S."/>
            <person name="Lewis L.R."/>
            <person name="Li Z."/>
            <person name="Liu Y.-S."/>
            <person name="Moore S.M."/>
            <person name="Muzny D."/>
            <person name="Nazareth L.V."/>
            <person name="Ngo D.N."/>
            <person name="Okwuonu G.O."/>
            <person name="Pai G."/>
            <person name="Parker D."/>
            <person name="Paul H.A."/>
            <person name="Pfannkoch C."/>
            <person name="Pohl C.S."/>
            <person name="Rogers Y.-H.C."/>
            <person name="Ruiz S.J."/>
            <person name="Sabo A."/>
            <person name="Santibanez J."/>
            <person name="Schneider B.W."/>
            <person name="Smith S.M."/>
            <person name="Sodergren E."/>
            <person name="Svatek A.F."/>
            <person name="Utterback T.R."/>
            <person name="Vattathil S."/>
            <person name="Warren W."/>
            <person name="White C.S."/>
            <person name="Chinwalla A.T."/>
            <person name="Feng Y."/>
            <person name="Halpern A.L."/>
            <person name="Hillier L.W."/>
            <person name="Huang X."/>
            <person name="Minx P."/>
            <person name="Nelson J.O."/>
            <person name="Pepin K.H."/>
            <person name="Qin X."/>
            <person name="Sutton G.G."/>
            <person name="Venter E."/>
            <person name="Walenz B.P."/>
            <person name="Wallis J.W."/>
            <person name="Worley K.C."/>
            <person name="Yang S.-P."/>
            <person name="Jones S.M."/>
            <person name="Marra M.A."/>
            <person name="Rocchi M."/>
            <person name="Schein J.E."/>
            <person name="Baertsch R."/>
            <person name="Clarke L."/>
            <person name="Csuros M."/>
            <person name="Glasscock J."/>
            <person name="Harris R.A."/>
            <person name="Havlak P."/>
            <person name="Jackson A.R."/>
            <person name="Jiang H."/>
            <person name="Liu Y."/>
            <person name="Messina D.N."/>
            <person name="Shen Y."/>
            <person name="Song H.X.-Z."/>
            <person name="Wylie T."/>
            <person name="Zhang L."/>
            <person name="Birney E."/>
            <person name="Han K."/>
            <person name="Konkel M.K."/>
            <person name="Lee J."/>
            <person name="Smit A.F.A."/>
            <person name="Ullmer B."/>
            <person name="Wang H."/>
            <person name="Xing J."/>
            <person name="Burhans R."/>
            <person name="Cheng Z."/>
            <person name="Karro J.E."/>
            <person name="Ma J."/>
            <person name="Raney B."/>
            <person name="She X."/>
            <person name="Cox M.J."/>
            <person name="Demuth J.P."/>
            <person name="Dumas L.J."/>
            <person name="Han S.-G."/>
            <person name="Hopkins J."/>
            <person name="Karimpour-Fard A."/>
            <person name="Kim Y.H."/>
            <person name="Pollack J.R."/>
            <person name="Vinar T."/>
            <person name="Addo-Quaye C."/>
            <person name="Degenhardt J."/>
            <person name="Denby A."/>
            <person name="Hubisz M.J."/>
            <person name="Indap A."/>
            <person name="Kosiol C."/>
            <person name="Lahn B.T."/>
            <person name="Lawson H.A."/>
            <person name="Marklein A."/>
            <person name="Nielsen R."/>
            <person name="Vallender E.J."/>
            <person name="Clark A.G."/>
            <person name="Ferguson B."/>
            <person name="Hernandez R.D."/>
            <person name="Hirani K."/>
            <person name="Kehrer-Sawatzki H."/>
            <person name="Kolb J."/>
            <person name="Patil S."/>
            <person name="Pu L.-L."/>
            <person name="Ren Y."/>
            <person name="Smith D.G."/>
            <person name="Wheeler D.A."/>
            <person name="Schenck I."/>
            <person name="Ball E.V."/>
            <person name="Chen R."/>
            <person name="Cooper D.N."/>
            <person name="Giardine B."/>
            <person name="Hsu F."/>
            <person name="Kent W.J."/>
            <person name="Lesk A."/>
            <person name="Nelson D.L."/>
            <person name="O'brien W.E."/>
            <person name="Pruefer K."/>
            <person name="Stenson P.D."/>
            <person name="Wallace J.C."/>
            <person name="Ke H."/>
            <person name="Liu X.-M."/>
            <person name="Wang P."/>
            <person name="Xiang A.P."/>
            <person name="Yang F."/>
            <person name="Barber G.P."/>
            <person name="Haussler D."/>
            <person name="Karolchik D."/>
            <person name="Kern A.D."/>
            <person name="Kuhn R.M."/>
            <person name="Smith K.E."/>
            <person name="Zwieg A.S."/>
        </authorList>
    </citation>
    <scope>NUCLEOTIDE SEQUENCE [LARGE SCALE GENOMIC DNA]</scope>
    <source>
        <strain evidence="4">17573</strain>
    </source>
</reference>
<reference evidence="3" key="4">
    <citation type="submission" date="2025-09" db="UniProtKB">
        <authorList>
            <consortium name="Ensembl"/>
        </authorList>
    </citation>
    <scope>IDENTIFICATION</scope>
    <source>
        <strain evidence="3">17573</strain>
    </source>
</reference>
<protein>
    <submittedName>
        <fullName evidence="3">Chromosome 6 C16orf92 homolog</fullName>
    </submittedName>
</protein>
<dbReference type="InterPro" id="IPR038813">
    <property type="entry name" value="FIMP"/>
</dbReference>
<evidence type="ECO:0000313" key="5">
    <source>
        <dbReference type="VGNC" id="VGNC:70640"/>
    </source>
</evidence>
<dbReference type="GO" id="GO:0007342">
    <property type="term" value="P:fusion of sperm to egg plasma membrane involved in single fertilization"/>
    <property type="evidence" value="ECO:0007669"/>
    <property type="project" value="InterPro"/>
</dbReference>
<dbReference type="VEuPathDB" id="HostDB:ENSMMUG00000012245"/>
<dbReference type="Ensembl" id="ENSMMUT00000081961.1">
    <property type="protein sequence ID" value="ENSMMUP00000074799.1"/>
    <property type="gene ID" value="ENSMMUG00000012245.4"/>
</dbReference>
<keyword evidence="2" id="KW-0812">Transmembrane</keyword>
<dbReference type="PANTHER" id="PTHR38648">
    <property type="entry name" value="RIKEN CDNA 4930451I11 GENE"/>
    <property type="match status" value="1"/>
</dbReference>
<dbReference type="InParanoid" id="A0A5F8ACY9"/>
<dbReference type="Pfam" id="PF17672">
    <property type="entry name" value="FIMP"/>
    <property type="match status" value="2"/>
</dbReference>
<accession>A0A5F8ACY9</accession>
<keyword evidence="2" id="KW-0472">Membrane</keyword>
<evidence type="ECO:0000313" key="3">
    <source>
        <dbReference type="Ensembl" id="ENSMMUP00000074799.1"/>
    </source>
</evidence>
<dbReference type="ExpressionAtlas" id="A0A5F8ACY9">
    <property type="expression patterns" value="baseline"/>
</dbReference>